<name>A0A2G9SNU3_AQUCT</name>
<proteinExistence type="predicted"/>
<keyword evidence="2" id="KW-1185">Reference proteome</keyword>
<reference evidence="2" key="1">
    <citation type="journal article" date="2017" name="Nat. Commun.">
        <title>The North American bullfrog draft genome provides insight into hormonal regulation of long noncoding RNA.</title>
        <authorList>
            <person name="Hammond S.A."/>
            <person name="Warren R.L."/>
            <person name="Vandervalk B.P."/>
            <person name="Kucuk E."/>
            <person name="Khan H."/>
            <person name="Gibb E.A."/>
            <person name="Pandoh P."/>
            <person name="Kirk H."/>
            <person name="Zhao Y."/>
            <person name="Jones M."/>
            <person name="Mungall A.J."/>
            <person name="Coope R."/>
            <person name="Pleasance S."/>
            <person name="Moore R.A."/>
            <person name="Holt R.A."/>
            <person name="Round J.M."/>
            <person name="Ohora S."/>
            <person name="Walle B.V."/>
            <person name="Veldhoen N."/>
            <person name="Helbing C.C."/>
            <person name="Birol I."/>
        </authorList>
    </citation>
    <scope>NUCLEOTIDE SEQUENCE [LARGE SCALE GENOMIC DNA]</scope>
</reference>
<accession>A0A2G9SNU3</accession>
<evidence type="ECO:0000313" key="2">
    <source>
        <dbReference type="Proteomes" id="UP000228934"/>
    </source>
</evidence>
<organism evidence="1 2">
    <name type="scientific">Aquarana catesbeiana</name>
    <name type="common">American bullfrog</name>
    <name type="synonym">Rana catesbeiana</name>
    <dbReference type="NCBI Taxonomy" id="8400"/>
    <lineage>
        <taxon>Eukaryota</taxon>
        <taxon>Metazoa</taxon>
        <taxon>Chordata</taxon>
        <taxon>Craniata</taxon>
        <taxon>Vertebrata</taxon>
        <taxon>Euteleostomi</taxon>
        <taxon>Amphibia</taxon>
        <taxon>Batrachia</taxon>
        <taxon>Anura</taxon>
        <taxon>Neobatrachia</taxon>
        <taxon>Ranoidea</taxon>
        <taxon>Ranidae</taxon>
        <taxon>Aquarana</taxon>
    </lineage>
</organism>
<dbReference type="AlphaFoldDB" id="A0A2G9SNU3"/>
<evidence type="ECO:0000313" key="1">
    <source>
        <dbReference type="EMBL" id="PIO41061.1"/>
    </source>
</evidence>
<dbReference type="Proteomes" id="UP000228934">
    <property type="component" value="Unassembled WGS sequence"/>
</dbReference>
<feature type="non-terminal residue" evidence="1">
    <location>
        <position position="1"/>
    </location>
</feature>
<dbReference type="OrthoDB" id="10021393at2759"/>
<sequence length="187" mass="21403">YVNKLGRPVSSRYSNGLFPQYNSNGKIYNLTAKKEELVQKAESLAEVIGLYNQRLDWLNSSSRLVFGVIQEQSIVIILDLNTVSKVQYDLCRDPICLVIREQVAQISKFNLIWVSQEPVKWHQKVIHVTQHSIQQAVEWIWNLQHSPVVNADSAAEALSEALDDQVVNVLMYYFLAVNYTVQHIACL</sequence>
<dbReference type="EMBL" id="KV923377">
    <property type="protein sequence ID" value="PIO41061.1"/>
    <property type="molecule type" value="Genomic_DNA"/>
</dbReference>
<protein>
    <submittedName>
        <fullName evidence="1">Uncharacterized protein</fullName>
    </submittedName>
</protein>
<dbReference type="PANTHER" id="PTHR46785">
    <property type="entry name" value="VON WILLEBRAND FACTOR A DOMAIN-CONTAINING PROTEIN 3B"/>
    <property type="match status" value="1"/>
</dbReference>
<gene>
    <name evidence="1" type="ORF">AB205_0177590</name>
</gene>
<dbReference type="PANTHER" id="PTHR46785:SF1">
    <property type="entry name" value="VON WILLEBRAND FACTOR A DOMAIN-CONTAINING PROTEIN 3B"/>
    <property type="match status" value="1"/>
</dbReference>